<reference evidence="2 3" key="1">
    <citation type="submission" date="2019-03" db="EMBL/GenBank/DDBJ databases">
        <authorList>
            <person name="Gonzalez-Pimentel J.L."/>
        </authorList>
    </citation>
    <scope>NUCLEOTIDE SEQUENCE [LARGE SCALE GENOMIC DNA]</scope>
    <source>
        <strain evidence="2 3">JCM 31289</strain>
    </source>
</reference>
<evidence type="ECO:0000313" key="2">
    <source>
        <dbReference type="EMBL" id="TGB03124.1"/>
    </source>
</evidence>
<feature type="region of interest" description="Disordered" evidence="1">
    <location>
        <begin position="68"/>
        <end position="118"/>
    </location>
</feature>
<proteinExistence type="predicted"/>
<protein>
    <submittedName>
        <fullName evidence="2">Uncharacterized protein</fullName>
    </submittedName>
</protein>
<organism evidence="2 3">
    <name type="scientific">Streptomyces palmae</name>
    <dbReference type="NCBI Taxonomy" id="1701085"/>
    <lineage>
        <taxon>Bacteria</taxon>
        <taxon>Bacillati</taxon>
        <taxon>Actinomycetota</taxon>
        <taxon>Actinomycetes</taxon>
        <taxon>Kitasatosporales</taxon>
        <taxon>Streptomycetaceae</taxon>
        <taxon>Streptomyces</taxon>
    </lineage>
</organism>
<dbReference type="Proteomes" id="UP000297948">
    <property type="component" value="Unassembled WGS sequence"/>
</dbReference>
<dbReference type="AlphaFoldDB" id="A0A4Z0GYT1"/>
<evidence type="ECO:0000313" key="3">
    <source>
        <dbReference type="Proteomes" id="UP000297948"/>
    </source>
</evidence>
<gene>
    <name evidence="2" type="ORF">E4099_20030</name>
</gene>
<dbReference type="OrthoDB" id="4350605at2"/>
<dbReference type="EMBL" id="SRID01000200">
    <property type="protein sequence ID" value="TGB03124.1"/>
    <property type="molecule type" value="Genomic_DNA"/>
</dbReference>
<name>A0A4Z0GYT1_9ACTN</name>
<keyword evidence="3" id="KW-1185">Reference proteome</keyword>
<evidence type="ECO:0000256" key="1">
    <source>
        <dbReference type="SAM" id="MobiDB-lite"/>
    </source>
</evidence>
<sequence>MHAYDPPSRSPYQAPIPSMRPAQDPAPDYHRQSGTPIYDALYAEYRRLFRALPGDRTGDEELGFVSFAELGQNDRRPTWQRQTGGGRGAGEQPHERPYRGGYQPALPPAPRDGHGSGY</sequence>
<accession>A0A4Z0GYT1</accession>
<comment type="caution">
    <text evidence="2">The sequence shown here is derived from an EMBL/GenBank/DDBJ whole genome shotgun (WGS) entry which is preliminary data.</text>
</comment>
<feature type="region of interest" description="Disordered" evidence="1">
    <location>
        <begin position="1"/>
        <end position="35"/>
    </location>
</feature>